<dbReference type="GO" id="GO:0008331">
    <property type="term" value="F:high voltage-gated calcium channel activity"/>
    <property type="evidence" value="ECO:0007669"/>
    <property type="project" value="TreeGrafter"/>
</dbReference>
<keyword evidence="2" id="KW-0813">Transport</keyword>
<dbReference type="PANTHER" id="PTHR45628:SF7">
    <property type="entry name" value="VOLTAGE-DEPENDENT CALCIUM CHANNEL TYPE A SUBUNIT ALPHA-1"/>
    <property type="match status" value="1"/>
</dbReference>
<gene>
    <name evidence="17" type="ORF">GUITHDRAFT_134344</name>
</gene>
<dbReference type="Pfam" id="PF13202">
    <property type="entry name" value="EF-hand_5"/>
    <property type="match status" value="2"/>
</dbReference>
<feature type="transmembrane region" description="Helical" evidence="15">
    <location>
        <begin position="233"/>
        <end position="253"/>
    </location>
</feature>
<dbReference type="InterPro" id="IPR005821">
    <property type="entry name" value="Ion_trans_dom"/>
</dbReference>
<dbReference type="GO" id="GO:0098703">
    <property type="term" value="P:calcium ion import across plasma membrane"/>
    <property type="evidence" value="ECO:0007669"/>
    <property type="project" value="TreeGrafter"/>
</dbReference>
<keyword evidence="10" id="KW-0406">Ion transport</keyword>
<feature type="compositionally biased region" description="Basic and acidic residues" evidence="14">
    <location>
        <begin position="717"/>
        <end position="747"/>
    </location>
</feature>
<reference evidence="19" key="2">
    <citation type="submission" date="2012-11" db="EMBL/GenBank/DDBJ databases">
        <authorList>
            <person name="Kuo A."/>
            <person name="Curtis B.A."/>
            <person name="Tanifuji G."/>
            <person name="Burki F."/>
            <person name="Gruber A."/>
            <person name="Irimia M."/>
            <person name="Maruyama S."/>
            <person name="Arias M.C."/>
            <person name="Ball S.G."/>
            <person name="Gile G.H."/>
            <person name="Hirakawa Y."/>
            <person name="Hopkins J.F."/>
            <person name="Rensing S.A."/>
            <person name="Schmutz J."/>
            <person name="Symeonidi A."/>
            <person name="Elias M."/>
            <person name="Eveleigh R.J."/>
            <person name="Herman E.K."/>
            <person name="Klute M.J."/>
            <person name="Nakayama T."/>
            <person name="Obornik M."/>
            <person name="Reyes-Prieto A."/>
            <person name="Armbrust E.V."/>
            <person name="Aves S.J."/>
            <person name="Beiko R.G."/>
            <person name="Coutinho P."/>
            <person name="Dacks J.B."/>
            <person name="Durnford D.G."/>
            <person name="Fast N.M."/>
            <person name="Green B.R."/>
            <person name="Grisdale C."/>
            <person name="Hempe F."/>
            <person name="Henrissat B."/>
            <person name="Hoppner M.P."/>
            <person name="Ishida K.-I."/>
            <person name="Kim E."/>
            <person name="Koreny L."/>
            <person name="Kroth P.G."/>
            <person name="Liu Y."/>
            <person name="Malik S.-B."/>
            <person name="Maier U.G."/>
            <person name="McRose D."/>
            <person name="Mock T."/>
            <person name="Neilson J.A."/>
            <person name="Onodera N.T."/>
            <person name="Poole A.M."/>
            <person name="Pritham E.J."/>
            <person name="Richards T.A."/>
            <person name="Rocap G."/>
            <person name="Roy S.W."/>
            <person name="Sarai C."/>
            <person name="Schaack S."/>
            <person name="Shirato S."/>
            <person name="Slamovits C.H."/>
            <person name="Spencer D.F."/>
            <person name="Suzuki S."/>
            <person name="Worden A.Z."/>
            <person name="Zauner S."/>
            <person name="Barry K."/>
            <person name="Bell C."/>
            <person name="Bharti A.K."/>
            <person name="Crow J.A."/>
            <person name="Grimwood J."/>
            <person name="Kramer R."/>
            <person name="Lindquist E."/>
            <person name="Lucas S."/>
            <person name="Salamov A."/>
            <person name="McFadden G.I."/>
            <person name="Lane C.E."/>
            <person name="Keeling P.J."/>
            <person name="Gray M.W."/>
            <person name="Grigoriev I.V."/>
            <person name="Archibald J.M."/>
        </authorList>
    </citation>
    <scope>NUCLEOTIDE SEQUENCE</scope>
    <source>
        <strain evidence="19">CCMP2712</strain>
    </source>
</reference>
<dbReference type="STRING" id="905079.L1JSY0"/>
<evidence type="ECO:0000256" key="15">
    <source>
        <dbReference type="SAM" id="Phobius"/>
    </source>
</evidence>
<feature type="transmembrane region" description="Helical" evidence="15">
    <location>
        <begin position="273"/>
        <end position="296"/>
    </location>
</feature>
<feature type="compositionally biased region" description="Low complexity" evidence="14">
    <location>
        <begin position="619"/>
        <end position="634"/>
    </location>
</feature>
<keyword evidence="9 15" id="KW-1133">Transmembrane helix</keyword>
<evidence type="ECO:0000256" key="3">
    <source>
        <dbReference type="ARBA" id="ARBA00022553"/>
    </source>
</evidence>
<dbReference type="CDD" id="cd00051">
    <property type="entry name" value="EFh"/>
    <property type="match status" value="1"/>
</dbReference>
<feature type="domain" description="EF-hand" evidence="16">
    <location>
        <begin position="101"/>
        <end position="136"/>
    </location>
</feature>
<evidence type="ECO:0000256" key="2">
    <source>
        <dbReference type="ARBA" id="ARBA00022448"/>
    </source>
</evidence>
<evidence type="ECO:0000256" key="5">
    <source>
        <dbReference type="ARBA" id="ARBA00022673"/>
    </source>
</evidence>
<dbReference type="EnsemblProtists" id="EKX51404">
    <property type="protein sequence ID" value="EKX51404"/>
    <property type="gene ID" value="GUITHDRAFT_134344"/>
</dbReference>
<dbReference type="PANTHER" id="PTHR45628">
    <property type="entry name" value="VOLTAGE-DEPENDENT CALCIUM CHANNEL TYPE A SUBUNIT ALPHA-1"/>
    <property type="match status" value="1"/>
</dbReference>
<dbReference type="PROSITE" id="PS00018">
    <property type="entry name" value="EF_HAND_1"/>
    <property type="match status" value="2"/>
</dbReference>
<dbReference type="InterPro" id="IPR050599">
    <property type="entry name" value="VDCC_alpha-1_subunit"/>
</dbReference>
<evidence type="ECO:0000313" key="18">
    <source>
        <dbReference type="EnsemblProtists" id="EKX51404"/>
    </source>
</evidence>
<evidence type="ECO:0000256" key="7">
    <source>
        <dbReference type="ARBA" id="ARBA00022837"/>
    </source>
</evidence>
<dbReference type="AlphaFoldDB" id="L1JSY0"/>
<dbReference type="OrthoDB" id="416585at2759"/>
<feature type="transmembrane region" description="Helical" evidence="15">
    <location>
        <begin position="404"/>
        <end position="426"/>
    </location>
</feature>
<evidence type="ECO:0000259" key="16">
    <source>
        <dbReference type="PROSITE" id="PS50222"/>
    </source>
</evidence>
<dbReference type="SMART" id="SM00054">
    <property type="entry name" value="EFh"/>
    <property type="match status" value="2"/>
</dbReference>
<accession>L1JSY0</accession>
<dbReference type="GO" id="GO:0005891">
    <property type="term" value="C:voltage-gated calcium channel complex"/>
    <property type="evidence" value="ECO:0007669"/>
    <property type="project" value="TreeGrafter"/>
</dbReference>
<keyword evidence="7" id="KW-0106">Calcium</keyword>
<proteinExistence type="predicted"/>
<keyword evidence="13" id="KW-0407">Ion channel</keyword>
<feature type="compositionally biased region" description="Basic and acidic residues" evidence="14">
    <location>
        <begin position="836"/>
        <end position="845"/>
    </location>
</feature>
<evidence type="ECO:0000256" key="14">
    <source>
        <dbReference type="SAM" id="MobiDB-lite"/>
    </source>
</evidence>
<reference evidence="17 19" key="1">
    <citation type="journal article" date="2012" name="Nature">
        <title>Algal genomes reveal evolutionary mosaicism and the fate of nucleomorphs.</title>
        <authorList>
            <consortium name="DOE Joint Genome Institute"/>
            <person name="Curtis B.A."/>
            <person name="Tanifuji G."/>
            <person name="Burki F."/>
            <person name="Gruber A."/>
            <person name="Irimia M."/>
            <person name="Maruyama S."/>
            <person name="Arias M.C."/>
            <person name="Ball S.G."/>
            <person name="Gile G.H."/>
            <person name="Hirakawa Y."/>
            <person name="Hopkins J.F."/>
            <person name="Kuo A."/>
            <person name="Rensing S.A."/>
            <person name="Schmutz J."/>
            <person name="Symeonidi A."/>
            <person name="Elias M."/>
            <person name="Eveleigh R.J."/>
            <person name="Herman E.K."/>
            <person name="Klute M.J."/>
            <person name="Nakayama T."/>
            <person name="Obornik M."/>
            <person name="Reyes-Prieto A."/>
            <person name="Armbrust E.V."/>
            <person name="Aves S.J."/>
            <person name="Beiko R.G."/>
            <person name="Coutinho P."/>
            <person name="Dacks J.B."/>
            <person name="Durnford D.G."/>
            <person name="Fast N.M."/>
            <person name="Green B.R."/>
            <person name="Grisdale C.J."/>
            <person name="Hempel F."/>
            <person name="Henrissat B."/>
            <person name="Hoppner M.P."/>
            <person name="Ishida K."/>
            <person name="Kim E."/>
            <person name="Koreny L."/>
            <person name="Kroth P.G."/>
            <person name="Liu Y."/>
            <person name="Malik S.B."/>
            <person name="Maier U.G."/>
            <person name="McRose D."/>
            <person name="Mock T."/>
            <person name="Neilson J.A."/>
            <person name="Onodera N.T."/>
            <person name="Poole A.M."/>
            <person name="Pritham E.J."/>
            <person name="Richards T.A."/>
            <person name="Rocap G."/>
            <person name="Roy S.W."/>
            <person name="Sarai C."/>
            <person name="Schaack S."/>
            <person name="Shirato S."/>
            <person name="Slamovits C.H."/>
            <person name="Spencer D.F."/>
            <person name="Suzuki S."/>
            <person name="Worden A.Z."/>
            <person name="Zauner S."/>
            <person name="Barry K."/>
            <person name="Bell C."/>
            <person name="Bharti A.K."/>
            <person name="Crow J.A."/>
            <person name="Grimwood J."/>
            <person name="Kramer R."/>
            <person name="Lindquist E."/>
            <person name="Lucas S."/>
            <person name="Salamov A."/>
            <person name="McFadden G.I."/>
            <person name="Lane C.E."/>
            <person name="Keeling P.J."/>
            <person name="Gray M.W."/>
            <person name="Grigoriev I.V."/>
            <person name="Archibald J.M."/>
        </authorList>
    </citation>
    <scope>NUCLEOTIDE SEQUENCE</scope>
    <source>
        <strain evidence="17 19">CCMP2712</strain>
    </source>
</reference>
<evidence type="ECO:0000256" key="13">
    <source>
        <dbReference type="ARBA" id="ARBA00023303"/>
    </source>
</evidence>
<dbReference type="HOGENOM" id="CLU_316534_0_0_1"/>
<name>L1JSY0_GUITC</name>
<dbReference type="SUPFAM" id="SSF81324">
    <property type="entry name" value="Voltage-gated potassium channels"/>
    <property type="match status" value="1"/>
</dbReference>
<feature type="compositionally biased region" description="Basic and acidic residues" evidence="14">
    <location>
        <begin position="759"/>
        <end position="768"/>
    </location>
</feature>
<keyword evidence="19" id="KW-1185">Reference proteome</keyword>
<dbReference type="GeneID" id="17308092"/>
<keyword evidence="6 15" id="KW-0812">Transmembrane</keyword>
<organism evidence="17">
    <name type="scientific">Guillardia theta (strain CCMP2712)</name>
    <name type="common">Cryptophyte</name>
    <dbReference type="NCBI Taxonomy" id="905079"/>
    <lineage>
        <taxon>Eukaryota</taxon>
        <taxon>Cryptophyceae</taxon>
        <taxon>Pyrenomonadales</taxon>
        <taxon>Geminigeraceae</taxon>
        <taxon>Guillardia</taxon>
    </lineage>
</organism>
<dbReference type="InterPro" id="IPR027359">
    <property type="entry name" value="Volt_channel_dom_sf"/>
</dbReference>
<keyword evidence="5" id="KW-0107">Calcium channel</keyword>
<dbReference type="PaxDb" id="55529-EKX51404"/>
<dbReference type="KEGG" id="gtt:GUITHDRAFT_134344"/>
<dbReference type="PROSITE" id="PS50222">
    <property type="entry name" value="EF_HAND_2"/>
    <property type="match status" value="2"/>
</dbReference>
<dbReference type="Gene3D" id="1.10.238.10">
    <property type="entry name" value="EF-hand"/>
    <property type="match status" value="2"/>
</dbReference>
<dbReference type="RefSeq" id="XP_005838384.1">
    <property type="nucleotide sequence ID" value="XM_005838327.1"/>
</dbReference>
<sequence>MKASKGDEARMTDKTATLPWLLSRASQPLGDLDGRNLLLDESGETTLPDESLILKTALFYYGAGEQVRKISLTHNLLILSLEDSNKILDCIPLNEIESVQNAHMDVHKHFEDMDLDGNGLISRSELTVALSKYGFRANKITAIFEDADVNLDGRGRVCVRVVLTQCEGDLSYDEFQQYIMPVLASEGKSVILIRTNPKGYNSGRTYTLRHFSNKHVSQAEKEKASLSRFYDRALVQTFFAVLIAANFICTATELQLLPEDGTKAADTFKILDITFTIIFAVELAINMAAHWFHAFWKMAGTSSTSSSFRFQLFRWVQTLRLIRAFRVLRIFSRPVINAMFIVFLIISIYAVLGVNFFKDKNLEHFSNFSLSFFTMFQVATFDDWASISRSLFGSDGTMDAGPTLFFISFILIVPFTLLPVVIAVLLDHFTTATRREKDKNERKQLESKNAEGVTSSIDPLLATLMTCRSSEELTRRASDLFDRMDVDRSGALSWQEMSEGLRKMNVKPKINFTEDEFNNITLQQTLCNDEGELDKHAFDRLLRIQLFAYAERNLANSIPSIVKDDLHMGIMTFAIKIILGQTWETNSTCKSTQMASNVANSKKVFRSSSLPNVLDVKPSSSQDFKSSSSSNDECSSTRKTMEELKDMMIHNMEYTRRLNETWVKRFNELQDSLHRDARNASLLDDKLNFEQASLQNSSLTSHAVDLSPAFDFSSLPRDPRDRRQETEDAQERHEENERDVRDRRDVPALDFNQIRSKGQKPERLKGQDSKSAMQARDANRSNRRGGVDSSAAPPFPDFSSGDISAFSPHEDSFVSAGSLRNSSGRQVKAGTRRRRGSDFTNEKLFPRASHAHSQSSEEANGGRRQEGEEGGQNAGQGKINMFVKELDEFVQGRNHSDQRIKVLFSRDKNHLEIVRNGYQGHA</sequence>
<dbReference type="InterPro" id="IPR011992">
    <property type="entry name" value="EF-hand-dom_pair"/>
</dbReference>
<evidence type="ECO:0000256" key="10">
    <source>
        <dbReference type="ARBA" id="ARBA00023065"/>
    </source>
</evidence>
<evidence type="ECO:0000256" key="4">
    <source>
        <dbReference type="ARBA" id="ARBA00022568"/>
    </source>
</evidence>
<dbReference type="GO" id="GO:0005509">
    <property type="term" value="F:calcium ion binding"/>
    <property type="evidence" value="ECO:0007669"/>
    <property type="project" value="InterPro"/>
</dbReference>
<evidence type="ECO:0000256" key="8">
    <source>
        <dbReference type="ARBA" id="ARBA00022882"/>
    </source>
</evidence>
<feature type="domain" description="EF-hand" evidence="16">
    <location>
        <begin position="472"/>
        <end position="507"/>
    </location>
</feature>
<evidence type="ECO:0000256" key="12">
    <source>
        <dbReference type="ARBA" id="ARBA00023180"/>
    </source>
</evidence>
<evidence type="ECO:0000256" key="6">
    <source>
        <dbReference type="ARBA" id="ARBA00022692"/>
    </source>
</evidence>
<evidence type="ECO:0000256" key="11">
    <source>
        <dbReference type="ARBA" id="ARBA00023136"/>
    </source>
</evidence>
<keyword evidence="12" id="KW-0325">Glycoprotein</keyword>
<dbReference type="SUPFAM" id="SSF47473">
    <property type="entry name" value="EF-hand"/>
    <property type="match status" value="1"/>
</dbReference>
<dbReference type="InterPro" id="IPR018247">
    <property type="entry name" value="EF_Hand_1_Ca_BS"/>
</dbReference>
<feature type="compositionally biased region" description="Low complexity" evidence="14">
    <location>
        <begin position="788"/>
        <end position="800"/>
    </location>
</feature>
<dbReference type="Gene3D" id="1.10.287.70">
    <property type="match status" value="1"/>
</dbReference>
<reference evidence="18" key="3">
    <citation type="submission" date="2016-03" db="UniProtKB">
        <authorList>
            <consortium name="EnsemblProtists"/>
        </authorList>
    </citation>
    <scope>IDENTIFICATION</scope>
</reference>
<feature type="transmembrane region" description="Helical" evidence="15">
    <location>
        <begin position="335"/>
        <end position="357"/>
    </location>
</feature>
<feature type="region of interest" description="Disordered" evidence="14">
    <location>
        <begin position="616"/>
        <end position="638"/>
    </location>
</feature>
<comment type="subcellular location">
    <subcellularLocation>
        <location evidence="1">Membrane</location>
        <topology evidence="1">Multi-pass membrane protein</topology>
    </subcellularLocation>
</comment>
<dbReference type="eggNOG" id="KOG2301">
    <property type="taxonomic scope" value="Eukaryota"/>
</dbReference>
<dbReference type="InterPro" id="IPR002048">
    <property type="entry name" value="EF_hand_dom"/>
</dbReference>
<evidence type="ECO:0000256" key="1">
    <source>
        <dbReference type="ARBA" id="ARBA00004141"/>
    </source>
</evidence>
<keyword evidence="11 15" id="KW-0472">Membrane</keyword>
<dbReference type="Pfam" id="PF00520">
    <property type="entry name" value="Ion_trans"/>
    <property type="match status" value="1"/>
</dbReference>
<dbReference type="Gene3D" id="1.20.120.350">
    <property type="entry name" value="Voltage-gated potassium channels. Chain C"/>
    <property type="match status" value="1"/>
</dbReference>
<keyword evidence="8" id="KW-0851">Voltage-gated channel</keyword>
<dbReference type="EMBL" id="JH992975">
    <property type="protein sequence ID" value="EKX51404.1"/>
    <property type="molecule type" value="Genomic_DNA"/>
</dbReference>
<evidence type="ECO:0000256" key="9">
    <source>
        <dbReference type="ARBA" id="ARBA00022989"/>
    </source>
</evidence>
<keyword evidence="3" id="KW-0597">Phosphoprotein</keyword>
<feature type="region of interest" description="Disordered" evidence="14">
    <location>
        <begin position="709"/>
        <end position="877"/>
    </location>
</feature>
<keyword evidence="4" id="KW-0109">Calcium transport</keyword>
<protein>
    <recommendedName>
        <fullName evidence="16">EF-hand domain-containing protein</fullName>
    </recommendedName>
</protein>
<dbReference type="Proteomes" id="UP000011087">
    <property type="component" value="Unassembled WGS sequence"/>
</dbReference>
<evidence type="ECO:0000313" key="17">
    <source>
        <dbReference type="EMBL" id="EKX51404.1"/>
    </source>
</evidence>
<evidence type="ECO:0000313" key="19">
    <source>
        <dbReference type="Proteomes" id="UP000011087"/>
    </source>
</evidence>